<dbReference type="AlphaFoldDB" id="A0A4Y8KZK5"/>
<name>A0A4Y8KZK5_9BACT</name>
<evidence type="ECO:0000256" key="1">
    <source>
        <dbReference type="ARBA" id="ARBA00022801"/>
    </source>
</evidence>
<evidence type="ECO:0000256" key="2">
    <source>
        <dbReference type="SAM" id="SignalP"/>
    </source>
</evidence>
<evidence type="ECO:0000313" key="4">
    <source>
        <dbReference type="EMBL" id="TFD93153.1"/>
    </source>
</evidence>
<dbReference type="GO" id="GO:0016787">
    <property type="term" value="F:hydrolase activity"/>
    <property type="evidence" value="ECO:0007669"/>
    <property type="project" value="UniProtKB-KW"/>
</dbReference>
<feature type="domain" description="Alpha/beta hydrolase fold-3" evidence="3">
    <location>
        <begin position="66"/>
        <end position="256"/>
    </location>
</feature>
<accession>A0A4Y8KZK5</accession>
<dbReference type="STRING" id="1121485.GCA_000426485_02784"/>
<dbReference type="SUPFAM" id="SSF53474">
    <property type="entry name" value="alpha/beta-Hydrolases"/>
    <property type="match status" value="1"/>
</dbReference>
<feature type="signal peptide" evidence="2">
    <location>
        <begin position="1"/>
        <end position="20"/>
    </location>
</feature>
<organism evidence="4 5">
    <name type="scientific">Dysgonomonas capnocytophagoides</name>
    <dbReference type="NCBI Taxonomy" id="45254"/>
    <lineage>
        <taxon>Bacteria</taxon>
        <taxon>Pseudomonadati</taxon>
        <taxon>Bacteroidota</taxon>
        <taxon>Bacteroidia</taxon>
        <taxon>Bacteroidales</taxon>
        <taxon>Dysgonomonadaceae</taxon>
        <taxon>Dysgonomonas</taxon>
    </lineage>
</organism>
<dbReference type="PANTHER" id="PTHR48081:SF6">
    <property type="entry name" value="PEPTIDASE S9 PROLYL OLIGOPEPTIDASE CATALYTIC DOMAIN-CONTAINING PROTEIN"/>
    <property type="match status" value="1"/>
</dbReference>
<dbReference type="PROSITE" id="PS51257">
    <property type="entry name" value="PROKAR_LIPOPROTEIN"/>
    <property type="match status" value="1"/>
</dbReference>
<sequence length="281" mass="31219">MMKKKNYFILLLLIVSVVTACGQNEEPIQLKVWENNPPTNNGLTDKAELFIYKPHTLSKLPTPAVLIFPGGGYAGVSMPYEGHAFAKWIASQGIVGIVLKYRLPNQHKEVPFDDACQAMQIVRNHAEEWNIDVSKMGVAGFSAGGHLAATLSTYYANNELCPRPAFTILFYPVITMETVTKGGTRNNLMGLTPSEEDIANYSPEKQVSENTPRTIIFTANDDASVPTFHSTNYYQALNEKGISASLHIFPEGGHGWGLLPDYKYNEESLSILKTWLDLYIK</sequence>
<dbReference type="Proteomes" id="UP000297861">
    <property type="component" value="Unassembled WGS sequence"/>
</dbReference>
<evidence type="ECO:0000259" key="3">
    <source>
        <dbReference type="Pfam" id="PF07859"/>
    </source>
</evidence>
<comment type="caution">
    <text evidence="4">The sequence shown here is derived from an EMBL/GenBank/DDBJ whole genome shotgun (WGS) entry which is preliminary data.</text>
</comment>
<reference evidence="4 5" key="1">
    <citation type="submission" date="2019-03" db="EMBL/GenBank/DDBJ databases">
        <title>San Antonio Military Medical Center submission to MRSN (WRAIR), pending publication.</title>
        <authorList>
            <person name="Blyth D.M."/>
            <person name="Mccarthy S.L."/>
            <person name="Schall S.E."/>
            <person name="Stam J.A."/>
            <person name="Ong A.C."/>
            <person name="Mcgann P.T."/>
        </authorList>
    </citation>
    <scope>NUCLEOTIDE SEQUENCE [LARGE SCALE GENOMIC DNA]</scope>
    <source>
        <strain evidence="4 5">MRSN571793</strain>
    </source>
</reference>
<keyword evidence="2" id="KW-0732">Signal</keyword>
<dbReference type="Pfam" id="PF07859">
    <property type="entry name" value="Abhydrolase_3"/>
    <property type="match status" value="1"/>
</dbReference>
<dbReference type="InterPro" id="IPR050300">
    <property type="entry name" value="GDXG_lipolytic_enzyme"/>
</dbReference>
<dbReference type="Gene3D" id="3.40.50.1820">
    <property type="entry name" value="alpha/beta hydrolase"/>
    <property type="match status" value="1"/>
</dbReference>
<feature type="chain" id="PRO_5021239650" evidence="2">
    <location>
        <begin position="21"/>
        <end position="281"/>
    </location>
</feature>
<dbReference type="InterPro" id="IPR013094">
    <property type="entry name" value="AB_hydrolase_3"/>
</dbReference>
<protein>
    <submittedName>
        <fullName evidence="4">Alpha/beta hydrolase</fullName>
    </submittedName>
</protein>
<keyword evidence="5" id="KW-1185">Reference proteome</keyword>
<dbReference type="EMBL" id="SOML01000013">
    <property type="protein sequence ID" value="TFD93153.1"/>
    <property type="molecule type" value="Genomic_DNA"/>
</dbReference>
<dbReference type="PANTHER" id="PTHR48081">
    <property type="entry name" value="AB HYDROLASE SUPERFAMILY PROTEIN C4A8.06C"/>
    <property type="match status" value="1"/>
</dbReference>
<keyword evidence="1 4" id="KW-0378">Hydrolase</keyword>
<gene>
    <name evidence="4" type="ORF">E2605_16850</name>
</gene>
<dbReference type="OrthoDB" id="9796689at2"/>
<evidence type="ECO:0000313" key="5">
    <source>
        <dbReference type="Proteomes" id="UP000297861"/>
    </source>
</evidence>
<proteinExistence type="predicted"/>
<dbReference type="InterPro" id="IPR029058">
    <property type="entry name" value="AB_hydrolase_fold"/>
</dbReference>